<protein>
    <recommendedName>
        <fullName evidence="1">non-specific serine/threonine protein kinase</fullName>
        <ecNumber evidence="1">2.7.11.1</ecNumber>
    </recommendedName>
</protein>
<evidence type="ECO:0000256" key="7">
    <source>
        <dbReference type="SAM" id="MobiDB-lite"/>
    </source>
</evidence>
<dbReference type="GO" id="GO:0004674">
    <property type="term" value="F:protein serine/threonine kinase activity"/>
    <property type="evidence" value="ECO:0007669"/>
    <property type="project" value="UniProtKB-EC"/>
</dbReference>
<keyword evidence="4" id="KW-0677">Repeat</keyword>
<dbReference type="Proteomes" id="UP000287171">
    <property type="component" value="Unassembled WGS sequence"/>
</dbReference>
<dbReference type="InterPro" id="IPR051347">
    <property type="entry name" value="Circadian_clock_KaiC-rel"/>
</dbReference>
<accession>A0A402BAZ8</accession>
<feature type="domain" description="KaiC" evidence="8">
    <location>
        <begin position="14"/>
        <end position="244"/>
    </location>
</feature>
<dbReference type="Gene3D" id="3.40.50.300">
    <property type="entry name" value="P-loop containing nucleotide triphosphate hydrolases"/>
    <property type="match status" value="2"/>
</dbReference>
<dbReference type="EC" id="2.7.11.1" evidence="1"/>
<evidence type="ECO:0000256" key="6">
    <source>
        <dbReference type="ARBA" id="ARBA00022801"/>
    </source>
</evidence>
<sequence length="516" mass="57950">MQMTEISHDIARIERVPSGIEGFDQILQGGLLKGETYLIMGAPGAGKTIFGNQMCFNHVAAGGRAIYMTVLAETHSRMLSHMQSFDFFSQEPIADKLIYLSGYATLEQQGLDALLTMIRKEVRRQHATLLVIDGMVTIEQNASTLSERKEFLHSLSVITEAIGCTTVLLMQYEKDMYDQPEHTMVDGLFRLSSHFNDSRWMREFQVYKFRGSSFMEGRHLYAISGKGIELHPRIDALLKSQQVPLPPSLTSLAPPERLGFGVTRLDEMVRGGIPLGNSTIVLGAPGTGKTLLGLHFLYEGAKQGEQCLHFGFYESTSQLKQRMVKMGLDMEDPVVNQHLEFMTQPPTEDIIDVLGKQILETVRRKKVRRLFIDGIAGFQNTVASTDRLVLFLTSLFTSLRNMDITTIWSIELADLLSPTLVMPESISKIAILVENILFLRYVELYSQLYRLISIIKMRQSGYDPSIREFRITDQGLNIAATFDSAEAILTGAARPRETDSESGFTKDTSSSREKHQ</sequence>
<dbReference type="AlphaFoldDB" id="A0A402BAZ8"/>
<dbReference type="PROSITE" id="PS51146">
    <property type="entry name" value="KAIC"/>
    <property type="match status" value="2"/>
</dbReference>
<evidence type="ECO:0000256" key="1">
    <source>
        <dbReference type="ARBA" id="ARBA00012513"/>
    </source>
</evidence>
<dbReference type="InterPro" id="IPR010624">
    <property type="entry name" value="KaiC_dom"/>
</dbReference>
<dbReference type="PANTHER" id="PTHR42926:SF1">
    <property type="entry name" value="CIRCADIAN CLOCK OSCILLATOR PROTEIN KAIC 1"/>
    <property type="match status" value="1"/>
</dbReference>
<dbReference type="PANTHER" id="PTHR42926">
    <property type="match status" value="1"/>
</dbReference>
<reference evidence="10" key="1">
    <citation type="submission" date="2018-12" db="EMBL/GenBank/DDBJ databases">
        <title>Tengunoibacter tsumagoiensis gen. nov., sp. nov., Dictyobacter kobayashii sp. nov., D. alpinus sp. nov., and D. joshuensis sp. nov. and description of Dictyobacteraceae fam. nov. within the order Ktedonobacterales isolated from Tengu-no-mugimeshi.</title>
        <authorList>
            <person name="Wang C.M."/>
            <person name="Zheng Y."/>
            <person name="Sakai Y."/>
            <person name="Toyoda A."/>
            <person name="Minakuchi Y."/>
            <person name="Abe K."/>
            <person name="Yokota A."/>
            <person name="Yabe S."/>
        </authorList>
    </citation>
    <scope>NUCLEOTIDE SEQUENCE [LARGE SCALE GENOMIC DNA]</scope>
    <source>
        <strain evidence="10">Uno16</strain>
    </source>
</reference>
<evidence type="ECO:0000256" key="5">
    <source>
        <dbReference type="ARBA" id="ARBA00022777"/>
    </source>
</evidence>
<organism evidence="9 10">
    <name type="scientific">Dictyobacter alpinus</name>
    <dbReference type="NCBI Taxonomy" id="2014873"/>
    <lineage>
        <taxon>Bacteria</taxon>
        <taxon>Bacillati</taxon>
        <taxon>Chloroflexota</taxon>
        <taxon>Ktedonobacteria</taxon>
        <taxon>Ktedonobacterales</taxon>
        <taxon>Dictyobacteraceae</taxon>
        <taxon>Dictyobacter</taxon>
    </lineage>
</organism>
<dbReference type="InterPro" id="IPR030665">
    <property type="entry name" value="KaiC"/>
</dbReference>
<dbReference type="GO" id="GO:0005524">
    <property type="term" value="F:ATP binding"/>
    <property type="evidence" value="ECO:0007669"/>
    <property type="project" value="InterPro"/>
</dbReference>
<keyword evidence="5" id="KW-0418">Kinase</keyword>
<evidence type="ECO:0000259" key="8">
    <source>
        <dbReference type="PROSITE" id="PS51146"/>
    </source>
</evidence>
<dbReference type="InterPro" id="IPR027417">
    <property type="entry name" value="P-loop_NTPase"/>
</dbReference>
<comment type="caution">
    <text evidence="9">The sequence shown here is derived from an EMBL/GenBank/DDBJ whole genome shotgun (WGS) entry which is preliminary data.</text>
</comment>
<keyword evidence="2" id="KW-0597">Phosphoprotein</keyword>
<name>A0A402BAZ8_9CHLR</name>
<dbReference type="EMBL" id="BIFT01000001">
    <property type="protein sequence ID" value="GCE28608.1"/>
    <property type="molecule type" value="Genomic_DNA"/>
</dbReference>
<evidence type="ECO:0000256" key="3">
    <source>
        <dbReference type="ARBA" id="ARBA00022679"/>
    </source>
</evidence>
<evidence type="ECO:0000256" key="4">
    <source>
        <dbReference type="ARBA" id="ARBA00022737"/>
    </source>
</evidence>
<dbReference type="SUPFAM" id="SSF52540">
    <property type="entry name" value="P-loop containing nucleoside triphosphate hydrolases"/>
    <property type="match status" value="2"/>
</dbReference>
<proteinExistence type="predicted"/>
<dbReference type="InterPro" id="IPR014774">
    <property type="entry name" value="KaiC-like_dom"/>
</dbReference>
<keyword evidence="3" id="KW-0808">Transferase</keyword>
<keyword evidence="10" id="KW-1185">Reference proteome</keyword>
<keyword evidence="6" id="KW-0378">Hydrolase</keyword>
<dbReference type="GO" id="GO:0016787">
    <property type="term" value="F:hydrolase activity"/>
    <property type="evidence" value="ECO:0007669"/>
    <property type="project" value="UniProtKB-KW"/>
</dbReference>
<evidence type="ECO:0000313" key="9">
    <source>
        <dbReference type="EMBL" id="GCE28608.1"/>
    </source>
</evidence>
<gene>
    <name evidence="9" type="ORF">KDA_40920</name>
</gene>
<dbReference type="Pfam" id="PF06745">
    <property type="entry name" value="ATPase"/>
    <property type="match status" value="2"/>
</dbReference>
<dbReference type="PIRSF" id="PIRSF039117">
    <property type="entry name" value="KaiC"/>
    <property type="match status" value="1"/>
</dbReference>
<feature type="region of interest" description="Disordered" evidence="7">
    <location>
        <begin position="491"/>
        <end position="516"/>
    </location>
</feature>
<evidence type="ECO:0000256" key="2">
    <source>
        <dbReference type="ARBA" id="ARBA00022553"/>
    </source>
</evidence>
<evidence type="ECO:0000313" key="10">
    <source>
        <dbReference type="Proteomes" id="UP000287171"/>
    </source>
</evidence>
<feature type="domain" description="KaiC" evidence="8">
    <location>
        <begin position="256"/>
        <end position="492"/>
    </location>
</feature>